<dbReference type="AlphaFoldDB" id="A0A9N8W3U9"/>
<dbReference type="EMBL" id="CAJVPL010000233">
    <property type="protein sequence ID" value="CAG8470049.1"/>
    <property type="molecule type" value="Genomic_DNA"/>
</dbReference>
<dbReference type="Proteomes" id="UP000789831">
    <property type="component" value="Unassembled WGS sequence"/>
</dbReference>
<name>A0A9N8W3U9_9GLOM</name>
<sequence length="139" mass="15983">MKKQSTTNNNQPEKEEERFYKLNEGHIISACHFFDGSYTETSELCFDWNIDLVTAIGFTTSLLVKLLLLSSMHCDATYKTTRRHFELYEIISNVEGTEFPITYLTLNTTKAQDIEEQTGLQMKMLASFLHSLCDKGLQP</sequence>
<organism evidence="1 2">
    <name type="scientific">Ambispora gerdemannii</name>
    <dbReference type="NCBI Taxonomy" id="144530"/>
    <lineage>
        <taxon>Eukaryota</taxon>
        <taxon>Fungi</taxon>
        <taxon>Fungi incertae sedis</taxon>
        <taxon>Mucoromycota</taxon>
        <taxon>Glomeromycotina</taxon>
        <taxon>Glomeromycetes</taxon>
        <taxon>Archaeosporales</taxon>
        <taxon>Ambisporaceae</taxon>
        <taxon>Ambispora</taxon>
    </lineage>
</organism>
<evidence type="ECO:0000313" key="1">
    <source>
        <dbReference type="EMBL" id="CAG8470049.1"/>
    </source>
</evidence>
<proteinExistence type="predicted"/>
<accession>A0A9N8W3U9</accession>
<gene>
    <name evidence="1" type="ORF">AGERDE_LOCUS2693</name>
</gene>
<keyword evidence="2" id="KW-1185">Reference proteome</keyword>
<dbReference type="OrthoDB" id="2437251at2759"/>
<reference evidence="1" key="1">
    <citation type="submission" date="2021-06" db="EMBL/GenBank/DDBJ databases">
        <authorList>
            <person name="Kallberg Y."/>
            <person name="Tangrot J."/>
            <person name="Rosling A."/>
        </authorList>
    </citation>
    <scope>NUCLEOTIDE SEQUENCE</scope>
    <source>
        <strain evidence="1">MT106</strain>
    </source>
</reference>
<comment type="caution">
    <text evidence="1">The sequence shown here is derived from an EMBL/GenBank/DDBJ whole genome shotgun (WGS) entry which is preliminary data.</text>
</comment>
<protein>
    <submittedName>
        <fullName evidence="1">4469_t:CDS:1</fullName>
    </submittedName>
</protein>
<evidence type="ECO:0000313" key="2">
    <source>
        <dbReference type="Proteomes" id="UP000789831"/>
    </source>
</evidence>